<reference evidence="2" key="1">
    <citation type="submission" date="2015-04" db="EMBL/GenBank/DDBJ databases">
        <title>Formation of a single polar flagellum by lateral and polar bacterial flagellar gene sets.</title>
        <authorList>
            <person name="Maruyama Y."/>
            <person name="Kobayashi M."/>
            <person name="Murata K."/>
            <person name="Hashimoto W."/>
        </authorList>
    </citation>
    <scope>NUCLEOTIDE SEQUENCE</scope>
    <source>
        <strain evidence="2">A1</strain>
    </source>
</reference>
<feature type="transmembrane region" description="Helical" evidence="1">
    <location>
        <begin position="21"/>
        <end position="44"/>
    </location>
</feature>
<accession>A0A0F7R4G1</accession>
<keyword evidence="1" id="KW-1133">Transmembrane helix</keyword>
<feature type="transmembrane region" description="Helical" evidence="1">
    <location>
        <begin position="109"/>
        <end position="126"/>
    </location>
</feature>
<evidence type="ECO:0008006" key="3">
    <source>
        <dbReference type="Google" id="ProtNLM"/>
    </source>
</evidence>
<feature type="transmembrane region" description="Helical" evidence="1">
    <location>
        <begin position="79"/>
        <end position="97"/>
    </location>
</feature>
<dbReference type="Pfam" id="PF09900">
    <property type="entry name" value="DUF2127"/>
    <property type="match status" value="1"/>
</dbReference>
<evidence type="ECO:0000256" key="1">
    <source>
        <dbReference type="SAM" id="Phobius"/>
    </source>
</evidence>
<protein>
    <recommendedName>
        <fullName evidence="3">DUF2127 domain-containing protein</fullName>
    </recommendedName>
</protein>
<name>A0A0F7R4G1_9SPHN</name>
<evidence type="ECO:0000313" key="2">
    <source>
        <dbReference type="EMBL" id="BAR72246.1"/>
    </source>
</evidence>
<keyword evidence="1" id="KW-0472">Membrane</keyword>
<dbReference type="EMBL" id="LC043073">
    <property type="protein sequence ID" value="BAR72246.1"/>
    <property type="molecule type" value="Genomic_DNA"/>
</dbReference>
<dbReference type="AlphaFoldDB" id="A0A0F7R4G1"/>
<keyword evidence="1" id="KW-0812">Transmembrane</keyword>
<proteinExistence type="predicted"/>
<organism evidence="2">
    <name type="scientific">Sphingomonas sp. A1</name>
    <dbReference type="NCBI Taxonomy" id="90322"/>
    <lineage>
        <taxon>Bacteria</taxon>
        <taxon>Pseudomonadati</taxon>
        <taxon>Pseudomonadota</taxon>
        <taxon>Alphaproteobacteria</taxon>
        <taxon>Sphingomonadales</taxon>
        <taxon>Sphingomonadaceae</taxon>
        <taxon>Sphingomonas</taxon>
    </lineage>
</organism>
<feature type="transmembrane region" description="Helical" evidence="1">
    <location>
        <begin position="132"/>
        <end position="150"/>
    </location>
</feature>
<dbReference type="InterPro" id="IPR021125">
    <property type="entry name" value="DUF2127"/>
</dbReference>
<sequence>MRDWNPLAPAMKPSLTLRLIALFEAAKGGIVLVAGFGLLTLIHADLQTVAENLVRHSHLNPASHYPRIFIDTAAHTSNSSLWLLALLAAMYSIMRLVEAYGLWFARRWAEWFAVLSAGTFIPVEIYELSRHASAIRGGVLALNILIVIYLSRSLWGERDT</sequence>